<evidence type="ECO:0000259" key="12">
    <source>
        <dbReference type="Pfam" id="PF02096"/>
    </source>
</evidence>
<reference evidence="13" key="1">
    <citation type="submission" date="2023-06" db="EMBL/GenBank/DDBJ databases">
        <title>Genome-scale phylogeny and comparative genomics of the fungal order Sordariales.</title>
        <authorList>
            <consortium name="Lawrence Berkeley National Laboratory"/>
            <person name="Hensen N."/>
            <person name="Bonometti L."/>
            <person name="Westerberg I."/>
            <person name="Brannstrom I.O."/>
            <person name="Guillou S."/>
            <person name="Cros-Aarteil S."/>
            <person name="Calhoun S."/>
            <person name="Haridas S."/>
            <person name="Kuo A."/>
            <person name="Mondo S."/>
            <person name="Pangilinan J."/>
            <person name="Riley R."/>
            <person name="Labutti K."/>
            <person name="Andreopoulos B."/>
            <person name="Lipzen A."/>
            <person name="Chen C."/>
            <person name="Yanf M."/>
            <person name="Daum C."/>
            <person name="Ng V."/>
            <person name="Clum A."/>
            <person name="Steindorff A."/>
            <person name="Ohm R."/>
            <person name="Martin F."/>
            <person name="Silar P."/>
            <person name="Natvig D."/>
            <person name="Lalanne C."/>
            <person name="Gautier V."/>
            <person name="Ament-Velasquez S.L."/>
            <person name="Kruys A."/>
            <person name="Hutchinson M.I."/>
            <person name="Powell A.J."/>
            <person name="Barry K."/>
            <person name="Miller A.N."/>
            <person name="Grigoriev I.V."/>
            <person name="Debuchy R."/>
            <person name="Gladieux P."/>
            <person name="Thoren M.H."/>
            <person name="Johannesson H."/>
        </authorList>
    </citation>
    <scope>NUCLEOTIDE SEQUENCE</scope>
    <source>
        <strain evidence="13">8032-3</strain>
    </source>
</reference>
<evidence type="ECO:0000256" key="11">
    <source>
        <dbReference type="SAM" id="Phobius"/>
    </source>
</evidence>
<dbReference type="InterPro" id="IPR028055">
    <property type="entry name" value="YidC/Oxa/ALB_C"/>
</dbReference>
<feature type="transmembrane region" description="Helical" evidence="11">
    <location>
        <begin position="320"/>
        <end position="339"/>
    </location>
</feature>
<evidence type="ECO:0000256" key="10">
    <source>
        <dbReference type="SAM" id="MobiDB-lite"/>
    </source>
</evidence>
<dbReference type="InterPro" id="IPR001708">
    <property type="entry name" value="YidC/ALB3/OXA1/COX18"/>
</dbReference>
<evidence type="ECO:0000256" key="3">
    <source>
        <dbReference type="ARBA" id="ARBA00022692"/>
    </source>
</evidence>
<dbReference type="CDD" id="cd20069">
    <property type="entry name" value="5TM_Oxa1-like"/>
    <property type="match status" value="1"/>
</dbReference>
<protein>
    <submittedName>
        <fullName evidence="13">60Kd inner membrane protein-domain-containing protein</fullName>
    </submittedName>
</protein>
<evidence type="ECO:0000256" key="4">
    <source>
        <dbReference type="ARBA" id="ARBA00022792"/>
    </source>
</evidence>
<gene>
    <name evidence="13" type="ORF">QBC33DRAFT_542380</name>
</gene>
<keyword evidence="4" id="KW-0999">Mitochondrion inner membrane</keyword>
<dbReference type="GO" id="GO:0005743">
    <property type="term" value="C:mitochondrial inner membrane"/>
    <property type="evidence" value="ECO:0007669"/>
    <property type="project" value="UniProtKB-SubCell"/>
</dbReference>
<dbReference type="Proteomes" id="UP001244011">
    <property type="component" value="Unassembled WGS sequence"/>
</dbReference>
<evidence type="ECO:0000256" key="5">
    <source>
        <dbReference type="ARBA" id="ARBA00022946"/>
    </source>
</evidence>
<comment type="subcellular location">
    <subcellularLocation>
        <location evidence="9">Membrane</location>
        <topology evidence="9">Multi-pass membrane protein</topology>
    </subcellularLocation>
    <subcellularLocation>
        <location evidence="1">Mitochondrion inner membrane</location>
        <topology evidence="1">Multi-pass membrane protein</topology>
    </subcellularLocation>
</comment>
<evidence type="ECO:0000256" key="2">
    <source>
        <dbReference type="ARBA" id="ARBA00009877"/>
    </source>
</evidence>
<dbReference type="AlphaFoldDB" id="A0AAJ0FF60"/>
<evidence type="ECO:0000256" key="9">
    <source>
        <dbReference type="RuleBase" id="RU003945"/>
    </source>
</evidence>
<dbReference type="GO" id="GO:0032979">
    <property type="term" value="P:protein insertion into mitochondrial inner membrane from matrix"/>
    <property type="evidence" value="ECO:0007669"/>
    <property type="project" value="TreeGrafter"/>
</dbReference>
<dbReference type="PANTHER" id="PTHR12428:SF66">
    <property type="entry name" value="MITOCHONDRIAL INNER MEMBRANE PROTEIN OXA1L"/>
    <property type="match status" value="1"/>
</dbReference>
<evidence type="ECO:0000256" key="8">
    <source>
        <dbReference type="ARBA" id="ARBA00023136"/>
    </source>
</evidence>
<sequence length="478" mass="52941">MLPSRGLLRAVPAPGLAKRAFPSTRTGFYALQGGRVNAPRQFGTSLQRTGIVPRSTGGYDSLKTRRIGGSIAVTGVLSSRQPFFRPQQARYASTEPSPAADVAAAAASDGTTIDLVSTPISITGSDLLDMPEQIGYLQAIGLDFGWGPTAVMQWLLEHVYIYSGMPWWASITAVAVLIRLAIFKPSLTAANHSHKMQELRKNPRFADAMRRMQEAAMSTGDKTEMMAARTETRNMQLAAGVQTWRAFVPMVNIPIAIGMLRLLRAMAALPVPSLETGGVLWFSDLTVPDPFFILPIASSSLLYFVMKMSTPYMAPQQAKIMNMVAIVFAPLSLFVTIYFPAGLQWFFLMTGGLQYLQTWVFYQPWLRRWAKLPVLELKGAATPVAPQTSPFSAKSANWQAPRTITTTASPAKPESNIMSSLKGGMETFREKLDNHQAKTRKKSENTQAEMYEKRRRLEEEAKLSARREEAIRKRQSRP</sequence>
<feature type="compositionally biased region" description="Basic and acidic residues" evidence="10">
    <location>
        <begin position="450"/>
        <end position="472"/>
    </location>
</feature>
<dbReference type="GeneID" id="85311452"/>
<feature type="region of interest" description="Disordered" evidence="10">
    <location>
        <begin position="433"/>
        <end position="478"/>
    </location>
</feature>
<evidence type="ECO:0000256" key="7">
    <source>
        <dbReference type="ARBA" id="ARBA00023128"/>
    </source>
</evidence>
<dbReference type="Pfam" id="PF02096">
    <property type="entry name" value="60KD_IMP"/>
    <property type="match status" value="1"/>
</dbReference>
<accession>A0AAJ0FF60</accession>
<keyword evidence="8 11" id="KW-0472">Membrane</keyword>
<name>A0AAJ0FF60_9PEZI</name>
<keyword evidence="7" id="KW-0496">Mitochondrion</keyword>
<evidence type="ECO:0000256" key="6">
    <source>
        <dbReference type="ARBA" id="ARBA00022989"/>
    </source>
</evidence>
<comment type="similarity">
    <text evidence="2 9">Belongs to the OXA1/ALB3/YidC family.</text>
</comment>
<dbReference type="GO" id="GO:0032977">
    <property type="term" value="F:membrane insertase activity"/>
    <property type="evidence" value="ECO:0007669"/>
    <property type="project" value="InterPro"/>
</dbReference>
<feature type="transmembrane region" description="Helical" evidence="11">
    <location>
        <begin position="167"/>
        <end position="187"/>
    </location>
</feature>
<dbReference type="PANTHER" id="PTHR12428">
    <property type="entry name" value="OXA1"/>
    <property type="match status" value="1"/>
</dbReference>
<proteinExistence type="inferred from homology"/>
<comment type="caution">
    <text evidence="13">The sequence shown here is derived from an EMBL/GenBank/DDBJ whole genome shotgun (WGS) entry which is preliminary data.</text>
</comment>
<organism evidence="13 14">
    <name type="scientific">Phialemonium atrogriseum</name>
    <dbReference type="NCBI Taxonomy" id="1093897"/>
    <lineage>
        <taxon>Eukaryota</taxon>
        <taxon>Fungi</taxon>
        <taxon>Dikarya</taxon>
        <taxon>Ascomycota</taxon>
        <taxon>Pezizomycotina</taxon>
        <taxon>Sordariomycetes</taxon>
        <taxon>Sordariomycetidae</taxon>
        <taxon>Cephalothecales</taxon>
        <taxon>Cephalothecaceae</taxon>
        <taxon>Phialemonium</taxon>
    </lineage>
</organism>
<keyword evidence="5" id="KW-0809">Transit peptide</keyword>
<evidence type="ECO:0000313" key="14">
    <source>
        <dbReference type="Proteomes" id="UP001244011"/>
    </source>
</evidence>
<keyword evidence="6 11" id="KW-1133">Transmembrane helix</keyword>
<feature type="transmembrane region" description="Helical" evidence="11">
    <location>
        <begin position="251"/>
        <end position="271"/>
    </location>
</feature>
<dbReference type="RefSeq" id="XP_060282484.1">
    <property type="nucleotide sequence ID" value="XM_060428265.1"/>
</dbReference>
<keyword evidence="3 9" id="KW-0812">Transmembrane</keyword>
<keyword evidence="14" id="KW-1185">Reference proteome</keyword>
<dbReference type="EMBL" id="MU839012">
    <property type="protein sequence ID" value="KAK1766271.1"/>
    <property type="molecule type" value="Genomic_DNA"/>
</dbReference>
<feature type="transmembrane region" description="Helical" evidence="11">
    <location>
        <begin position="291"/>
        <end position="308"/>
    </location>
</feature>
<feature type="domain" description="Membrane insertase YidC/Oxa/ALB C-terminal" evidence="12">
    <location>
        <begin position="167"/>
        <end position="362"/>
    </location>
</feature>
<evidence type="ECO:0000256" key="1">
    <source>
        <dbReference type="ARBA" id="ARBA00004448"/>
    </source>
</evidence>
<evidence type="ECO:0000313" key="13">
    <source>
        <dbReference type="EMBL" id="KAK1766271.1"/>
    </source>
</evidence>